<name>A0A0D2ERR1_9EURO</name>
<evidence type="ECO:0000313" key="2">
    <source>
        <dbReference type="Proteomes" id="UP000053029"/>
    </source>
</evidence>
<keyword evidence="2" id="KW-1185">Reference proteome</keyword>
<evidence type="ECO:0000313" key="1">
    <source>
        <dbReference type="EMBL" id="KIW76932.1"/>
    </source>
</evidence>
<proteinExistence type="predicted"/>
<accession>A0A0D2ERR1</accession>
<dbReference type="GeneID" id="25308866"/>
<reference evidence="1 2" key="1">
    <citation type="submission" date="2015-01" db="EMBL/GenBank/DDBJ databases">
        <title>The Genome Sequence of Fonsecaea pedrosoi CBS 271.37.</title>
        <authorList>
            <consortium name="The Broad Institute Genomics Platform"/>
            <person name="Cuomo C."/>
            <person name="de Hoog S."/>
            <person name="Gorbushina A."/>
            <person name="Stielow B."/>
            <person name="Teixiera M."/>
            <person name="Abouelleil A."/>
            <person name="Chapman S.B."/>
            <person name="Priest M."/>
            <person name="Young S.K."/>
            <person name="Wortman J."/>
            <person name="Nusbaum C."/>
            <person name="Birren B."/>
        </authorList>
    </citation>
    <scope>NUCLEOTIDE SEQUENCE [LARGE SCALE GENOMIC DNA]</scope>
    <source>
        <strain evidence="1 2">CBS 271.37</strain>
    </source>
</reference>
<sequence>MAKKVANQSKQMPGAAELEVQVERASESSSLVRLEDRIILSMAETACREGRRRVQIERASQLPGSPRTAAAAAASAGVLAAAAAAAAPTTAVPAATCRPPSALSGSAAAWWWQG</sequence>
<dbReference type="RefSeq" id="XP_013280740.1">
    <property type="nucleotide sequence ID" value="XM_013425286.1"/>
</dbReference>
<gene>
    <name evidence="1" type="ORF">Z517_09376</name>
</gene>
<dbReference type="EMBL" id="KN846974">
    <property type="protein sequence ID" value="KIW76932.1"/>
    <property type="molecule type" value="Genomic_DNA"/>
</dbReference>
<dbReference type="Proteomes" id="UP000053029">
    <property type="component" value="Unassembled WGS sequence"/>
</dbReference>
<dbReference type="VEuPathDB" id="FungiDB:Z517_09376"/>
<protein>
    <submittedName>
        <fullName evidence="1">Unplaced genomic scaffold supercont1.6, whole genome shotgun sequence</fullName>
    </submittedName>
</protein>
<organism evidence="1 2">
    <name type="scientific">Fonsecaea pedrosoi CBS 271.37</name>
    <dbReference type="NCBI Taxonomy" id="1442368"/>
    <lineage>
        <taxon>Eukaryota</taxon>
        <taxon>Fungi</taxon>
        <taxon>Dikarya</taxon>
        <taxon>Ascomycota</taxon>
        <taxon>Pezizomycotina</taxon>
        <taxon>Eurotiomycetes</taxon>
        <taxon>Chaetothyriomycetidae</taxon>
        <taxon>Chaetothyriales</taxon>
        <taxon>Herpotrichiellaceae</taxon>
        <taxon>Fonsecaea</taxon>
    </lineage>
</organism>
<dbReference type="AlphaFoldDB" id="A0A0D2ERR1"/>
<dbReference type="HOGENOM" id="CLU_2121117_0_0_1"/>